<dbReference type="GO" id="GO:0003911">
    <property type="term" value="F:DNA ligase (NAD+) activity"/>
    <property type="evidence" value="ECO:0007669"/>
    <property type="project" value="UniProtKB-UniRule"/>
</dbReference>
<dbReference type="Pfam" id="PF00533">
    <property type="entry name" value="BRCT"/>
    <property type="match status" value="1"/>
</dbReference>
<reference evidence="15" key="1">
    <citation type="submission" date="2015-05" db="EMBL/GenBank/DDBJ databases">
        <authorList>
            <person name="Collingro A."/>
        </authorList>
    </citation>
    <scope>NUCLEOTIDE SEQUENCE [LARGE SCALE GENOMIC DNA]</scope>
    <source>
        <strain evidence="15">Ps</strain>
    </source>
</reference>
<dbReference type="PANTHER" id="PTHR23389:SF9">
    <property type="entry name" value="DNA LIGASE"/>
    <property type="match status" value="1"/>
</dbReference>
<evidence type="ECO:0000259" key="13">
    <source>
        <dbReference type="PROSITE" id="PS50172"/>
    </source>
</evidence>
<dbReference type="Gene3D" id="3.40.50.10190">
    <property type="entry name" value="BRCT domain"/>
    <property type="match status" value="1"/>
</dbReference>
<feature type="binding site" evidence="12">
    <location>
        <position position="443"/>
    </location>
    <ligand>
        <name>Zn(2+)</name>
        <dbReference type="ChEBI" id="CHEBI:29105"/>
    </ligand>
</feature>
<dbReference type="EC" id="6.5.1.2" evidence="12"/>
<protein>
    <recommendedName>
        <fullName evidence="12">DNA ligase</fullName>
        <ecNumber evidence="12">6.5.1.2</ecNumber>
    </recommendedName>
    <alternativeName>
        <fullName evidence="12">Polydeoxyribonucleotide synthase [NAD(+)]</fullName>
    </alternativeName>
</protein>
<evidence type="ECO:0000256" key="6">
    <source>
        <dbReference type="ARBA" id="ARBA00022833"/>
    </source>
</evidence>
<dbReference type="InterPro" id="IPR012340">
    <property type="entry name" value="NA-bd_OB-fold"/>
</dbReference>
<keyword evidence="6 12" id="KW-0862">Zinc</keyword>
<dbReference type="Pfam" id="PF01653">
    <property type="entry name" value="DNA_ligase_aden"/>
    <property type="match status" value="1"/>
</dbReference>
<feature type="binding site" evidence="12">
    <location>
        <begin position="91"/>
        <end position="92"/>
    </location>
    <ligand>
        <name>NAD(+)</name>
        <dbReference type="ChEBI" id="CHEBI:57540"/>
    </ligand>
</feature>
<organism evidence="14 15">
    <name type="scientific">Candidatus Hepatoplasma crinochetorum</name>
    <dbReference type="NCBI Taxonomy" id="295596"/>
    <lineage>
        <taxon>Bacteria</taxon>
        <taxon>Bacillati</taxon>
        <taxon>Mycoplasmatota</taxon>
        <taxon>Mollicutes</taxon>
        <taxon>Candidatus Hepatoplasmataceae</taxon>
        <taxon>Candidatus Hepatoplasma</taxon>
    </lineage>
</organism>
<dbReference type="InterPro" id="IPR004150">
    <property type="entry name" value="NAD_DNA_ligase_OB"/>
</dbReference>
<dbReference type="InterPro" id="IPR036420">
    <property type="entry name" value="BRCT_dom_sf"/>
</dbReference>
<dbReference type="GO" id="GO:0046872">
    <property type="term" value="F:metal ion binding"/>
    <property type="evidence" value="ECO:0007669"/>
    <property type="project" value="UniProtKB-KW"/>
</dbReference>
<evidence type="ECO:0000256" key="4">
    <source>
        <dbReference type="ARBA" id="ARBA00022723"/>
    </source>
</evidence>
<dbReference type="InterPro" id="IPR013839">
    <property type="entry name" value="DNAligase_adenylation"/>
</dbReference>
<dbReference type="NCBIfam" id="TIGR00575">
    <property type="entry name" value="dnlj"/>
    <property type="match status" value="1"/>
</dbReference>
<dbReference type="SMART" id="SM00532">
    <property type="entry name" value="LIGANc"/>
    <property type="match status" value="1"/>
</dbReference>
<keyword evidence="4 12" id="KW-0479">Metal-binding</keyword>
<evidence type="ECO:0000256" key="9">
    <source>
        <dbReference type="ARBA" id="ARBA00023204"/>
    </source>
</evidence>
<proteinExistence type="inferred from homology"/>
<evidence type="ECO:0000256" key="8">
    <source>
        <dbReference type="ARBA" id="ARBA00023027"/>
    </source>
</evidence>
<dbReference type="Pfam" id="PF03119">
    <property type="entry name" value="DNA_ligase_ZBD"/>
    <property type="match status" value="1"/>
</dbReference>
<dbReference type="SUPFAM" id="SSF47781">
    <property type="entry name" value="RuvA domain 2-like"/>
    <property type="match status" value="1"/>
</dbReference>
<dbReference type="SUPFAM" id="SSF56091">
    <property type="entry name" value="DNA ligase/mRNA capping enzyme, catalytic domain"/>
    <property type="match status" value="1"/>
</dbReference>
<dbReference type="InterPro" id="IPR001357">
    <property type="entry name" value="BRCT_dom"/>
</dbReference>
<evidence type="ECO:0000313" key="15">
    <source>
        <dbReference type="Proteomes" id="UP000242141"/>
    </source>
</evidence>
<feature type="binding site" evidence="12">
    <location>
        <position position="331"/>
    </location>
    <ligand>
        <name>NAD(+)</name>
        <dbReference type="ChEBI" id="CHEBI:57540"/>
    </ligand>
</feature>
<dbReference type="GO" id="GO:0006281">
    <property type="term" value="P:DNA repair"/>
    <property type="evidence" value="ECO:0007669"/>
    <property type="project" value="UniProtKB-KW"/>
</dbReference>
<evidence type="ECO:0000256" key="1">
    <source>
        <dbReference type="ARBA" id="ARBA00004067"/>
    </source>
</evidence>
<keyword evidence="5 12" id="KW-0227">DNA damage</keyword>
<dbReference type="CDD" id="cd00114">
    <property type="entry name" value="LIGANc"/>
    <property type="match status" value="1"/>
</dbReference>
<keyword evidence="10 12" id="KW-0464">Manganese</keyword>
<dbReference type="Gene3D" id="1.10.287.610">
    <property type="entry name" value="Helix hairpin bin"/>
    <property type="match status" value="1"/>
</dbReference>
<dbReference type="EMBL" id="CWGI01000001">
    <property type="protein sequence ID" value="CRX37105.1"/>
    <property type="molecule type" value="Genomic_DNA"/>
</dbReference>
<dbReference type="SUPFAM" id="SSF50249">
    <property type="entry name" value="Nucleic acid-binding proteins"/>
    <property type="match status" value="1"/>
</dbReference>
<keyword evidence="2 12" id="KW-0436">Ligase</keyword>
<keyword evidence="3 12" id="KW-0235">DNA replication</keyword>
<comment type="catalytic activity">
    <reaction evidence="11 12">
        <text>NAD(+) + (deoxyribonucleotide)n-3'-hydroxyl + 5'-phospho-(deoxyribonucleotide)m = (deoxyribonucleotide)n+m + AMP + beta-nicotinamide D-nucleotide.</text>
        <dbReference type="EC" id="6.5.1.2"/>
    </reaction>
</comment>
<dbReference type="PIRSF" id="PIRSF001604">
    <property type="entry name" value="LigA"/>
    <property type="match status" value="1"/>
</dbReference>
<dbReference type="GO" id="GO:0006260">
    <property type="term" value="P:DNA replication"/>
    <property type="evidence" value="ECO:0007669"/>
    <property type="project" value="UniProtKB-KW"/>
</dbReference>
<dbReference type="PROSITE" id="PS01055">
    <property type="entry name" value="DNA_LIGASE_N1"/>
    <property type="match status" value="1"/>
</dbReference>
<feature type="binding site" evidence="12">
    <location>
        <position position="448"/>
    </location>
    <ligand>
        <name>Zn(2+)</name>
        <dbReference type="ChEBI" id="CHEBI:29105"/>
    </ligand>
</feature>
<dbReference type="InterPro" id="IPR001679">
    <property type="entry name" value="DNA_ligase"/>
</dbReference>
<keyword evidence="8 12" id="KW-0520">NAD</keyword>
<feature type="domain" description="BRCT" evidence="13">
    <location>
        <begin position="609"/>
        <end position="681"/>
    </location>
</feature>
<evidence type="ECO:0000256" key="5">
    <source>
        <dbReference type="ARBA" id="ARBA00022763"/>
    </source>
</evidence>
<feature type="binding site" evidence="12">
    <location>
        <begin position="41"/>
        <end position="45"/>
    </location>
    <ligand>
        <name>NAD(+)</name>
        <dbReference type="ChEBI" id="CHEBI:57540"/>
    </ligand>
</feature>
<dbReference type="InterPro" id="IPR041663">
    <property type="entry name" value="DisA/LigA_HHH"/>
</dbReference>
<evidence type="ECO:0000256" key="3">
    <source>
        <dbReference type="ARBA" id="ARBA00022705"/>
    </source>
</evidence>
<dbReference type="InterPro" id="IPR013840">
    <property type="entry name" value="DNAligase_N"/>
</dbReference>
<keyword evidence="7 12" id="KW-0460">Magnesium</keyword>
<dbReference type="Gene3D" id="1.10.150.20">
    <property type="entry name" value="5' to 3' exonuclease, C-terminal subdomain"/>
    <property type="match status" value="2"/>
</dbReference>
<dbReference type="PROSITE" id="PS50172">
    <property type="entry name" value="BRCT"/>
    <property type="match status" value="1"/>
</dbReference>
<dbReference type="PANTHER" id="PTHR23389">
    <property type="entry name" value="CHROMOSOME TRANSMISSION FIDELITY FACTOR 18"/>
    <property type="match status" value="1"/>
</dbReference>
<feature type="binding site" evidence="12">
    <location>
        <position position="122"/>
    </location>
    <ligand>
        <name>NAD(+)</name>
        <dbReference type="ChEBI" id="CHEBI:57540"/>
    </ligand>
</feature>
<dbReference type="Pfam" id="PF03120">
    <property type="entry name" value="OB_DNA_ligase"/>
    <property type="match status" value="1"/>
</dbReference>
<feature type="binding site" evidence="12">
    <location>
        <position position="145"/>
    </location>
    <ligand>
        <name>NAD(+)</name>
        <dbReference type="ChEBI" id="CHEBI:57540"/>
    </ligand>
</feature>
<dbReference type="Gene3D" id="6.20.10.30">
    <property type="match status" value="1"/>
</dbReference>
<dbReference type="GO" id="GO:0005829">
    <property type="term" value="C:cytosol"/>
    <property type="evidence" value="ECO:0007669"/>
    <property type="project" value="TreeGrafter"/>
</dbReference>
<dbReference type="SUPFAM" id="SSF52113">
    <property type="entry name" value="BRCT domain"/>
    <property type="match status" value="1"/>
</dbReference>
<keyword evidence="9 12" id="KW-0234">DNA repair</keyword>
<comment type="similarity">
    <text evidence="12">Belongs to the NAD-dependent DNA ligase family. LigA subfamily.</text>
</comment>
<dbReference type="HAMAP" id="MF_01588">
    <property type="entry name" value="DNA_ligase_A"/>
    <property type="match status" value="1"/>
</dbReference>
<evidence type="ECO:0000256" key="7">
    <source>
        <dbReference type="ARBA" id="ARBA00022842"/>
    </source>
</evidence>
<dbReference type="Gene3D" id="3.30.470.30">
    <property type="entry name" value="DNA ligase/mRNA capping enzyme"/>
    <property type="match status" value="1"/>
</dbReference>
<sequence>MKDFNQFNQLKNVEQKIFELKKIIEKWNQDYYQNNNPSVDDYFYDQKLKELIELEEKYPQFKTDDSPTQNVGGEASKGFKKVKHNIRSMFSLKNAFNQGDLIHFDEQIKKILNLDTYTYVIEPKIDGLSISLNYRNGKLFQAITRGDGKIGEDVTKNCYLFENLPTTIKIKEEIDLRGEVYISIDQFDLLNQKRMLENEKLIQEKKKILPLFANPRNLASGTLRHLDSDIVKGRKLNLFIFQALSAAKKSDYWDSQIETLNELQKLNFPINENNIHLNNINEVISKIDDISKIREKLNYEIDGIVIKVNEYKYHKLIGYTSKFPKWAIAYKFPTEIKKTKLLNIFPTVGRTGKITYNAKLERVNILGTNVERATLHNADYIKSLDIRIGSYVYVKKAGEIIPKVISIFSLQDNEKNNRWAESTNCPSCNSKLIRFEGEVDQYCLNTNCIGRIIESLNHFVSKKGMDIEGLSKRQIETLYNKKLIINIFDIYNLKNKREELLNLERYQEKSVNNILNSIEKSKKNNLNQLIFALGIRNIGEKAALDLARKYQSIFKIKELNLEELNDFNDFGEVRAKSITEWFKNPLNLKLINDLDNLGVNLKYIGETIDKSNRLYNHNILVTGTIEDANRENIKNYLKDLGANYKSAPTKNLDYLFVGENFSQAKVNKIKEISNAKIIYVSKLSEIK</sequence>
<evidence type="ECO:0000313" key="14">
    <source>
        <dbReference type="EMBL" id="CRX37105.1"/>
    </source>
</evidence>
<feature type="active site" description="N6-AMP-lysine intermediate" evidence="12">
    <location>
        <position position="124"/>
    </location>
</feature>
<feature type="binding site" evidence="12">
    <location>
        <position position="428"/>
    </location>
    <ligand>
        <name>Zn(2+)</name>
        <dbReference type="ChEBI" id="CHEBI:29105"/>
    </ligand>
</feature>
<feature type="binding site" evidence="12">
    <location>
        <position position="307"/>
    </location>
    <ligand>
        <name>NAD(+)</name>
        <dbReference type="ChEBI" id="CHEBI:57540"/>
    </ligand>
</feature>
<dbReference type="FunFam" id="1.10.150.20:FF:000007">
    <property type="entry name" value="DNA ligase"/>
    <property type="match status" value="1"/>
</dbReference>
<gene>
    <name evidence="12" type="primary">ligA</name>
    <name evidence="14" type="ORF">HEPPS_03240</name>
</gene>
<dbReference type="Gene3D" id="2.40.50.140">
    <property type="entry name" value="Nucleic acid-binding proteins"/>
    <property type="match status" value="1"/>
</dbReference>
<dbReference type="Proteomes" id="UP000242141">
    <property type="component" value="Unassembled WGS sequence"/>
</dbReference>
<evidence type="ECO:0000256" key="10">
    <source>
        <dbReference type="ARBA" id="ARBA00023211"/>
    </source>
</evidence>
<accession>A0A0G7ZLS6</accession>
<keyword evidence="15" id="KW-1185">Reference proteome</keyword>
<evidence type="ECO:0000256" key="12">
    <source>
        <dbReference type="HAMAP-Rule" id="MF_01588"/>
    </source>
</evidence>
<comment type="cofactor">
    <cofactor evidence="12">
        <name>Mg(2+)</name>
        <dbReference type="ChEBI" id="CHEBI:18420"/>
    </cofactor>
    <cofactor evidence="12">
        <name>Mn(2+)</name>
        <dbReference type="ChEBI" id="CHEBI:29035"/>
    </cofactor>
</comment>
<dbReference type="NCBIfam" id="NF005932">
    <property type="entry name" value="PRK07956.1"/>
    <property type="match status" value="1"/>
</dbReference>
<dbReference type="InterPro" id="IPR018239">
    <property type="entry name" value="DNA_ligase_AS"/>
</dbReference>
<evidence type="ECO:0000256" key="2">
    <source>
        <dbReference type="ARBA" id="ARBA00022598"/>
    </source>
</evidence>
<name>A0A0G7ZLS6_9MOLU</name>
<dbReference type="InterPro" id="IPR010994">
    <property type="entry name" value="RuvA_2-like"/>
</dbReference>
<dbReference type="InterPro" id="IPR004149">
    <property type="entry name" value="Znf_DNAligase_C4"/>
</dbReference>
<comment type="function">
    <text evidence="1 12">DNA ligase that catalyzes the formation of phosphodiester linkages between 5'-phosphoryl and 3'-hydroxyl groups in double-stranded DNA using NAD as a coenzyme and as the energy source for the reaction. It is essential for DNA replication and repair of damaged DNA.</text>
</comment>
<dbReference type="AlphaFoldDB" id="A0A0G7ZLS6"/>
<feature type="binding site" evidence="12">
    <location>
        <position position="179"/>
    </location>
    <ligand>
        <name>NAD(+)</name>
        <dbReference type="ChEBI" id="CHEBI:57540"/>
    </ligand>
</feature>
<evidence type="ECO:0000256" key="11">
    <source>
        <dbReference type="ARBA" id="ARBA00034005"/>
    </source>
</evidence>
<feature type="binding site" evidence="12">
    <location>
        <position position="425"/>
    </location>
    <ligand>
        <name>Zn(2+)</name>
        <dbReference type="ChEBI" id="CHEBI:29105"/>
    </ligand>
</feature>
<dbReference type="Pfam" id="PF12826">
    <property type="entry name" value="HHH_2"/>
    <property type="match status" value="1"/>
</dbReference>